<evidence type="ECO:0000313" key="6">
    <source>
        <dbReference type="EMBL" id="SFL01096.1"/>
    </source>
</evidence>
<organism evidence="6 7">
    <name type="scientific">Falsiroseomonas stagni DSM 19981</name>
    <dbReference type="NCBI Taxonomy" id="1123062"/>
    <lineage>
        <taxon>Bacteria</taxon>
        <taxon>Pseudomonadati</taxon>
        <taxon>Pseudomonadota</taxon>
        <taxon>Alphaproteobacteria</taxon>
        <taxon>Acetobacterales</taxon>
        <taxon>Roseomonadaceae</taxon>
        <taxon>Falsiroseomonas</taxon>
    </lineage>
</organism>
<dbReference type="GO" id="GO:0019825">
    <property type="term" value="F:oxygen binding"/>
    <property type="evidence" value="ECO:0007669"/>
    <property type="project" value="InterPro"/>
</dbReference>
<dbReference type="SUPFAM" id="SSF46458">
    <property type="entry name" value="Globin-like"/>
    <property type="match status" value="1"/>
</dbReference>
<reference evidence="6 7" key="1">
    <citation type="submission" date="2016-10" db="EMBL/GenBank/DDBJ databases">
        <authorList>
            <person name="de Groot N.N."/>
        </authorList>
    </citation>
    <scope>NUCLEOTIDE SEQUENCE [LARGE SCALE GENOMIC DNA]</scope>
    <source>
        <strain evidence="6 7">DSM 19981</strain>
    </source>
</reference>
<keyword evidence="2" id="KW-0349">Heme</keyword>
<dbReference type="GO" id="GO:0005344">
    <property type="term" value="F:oxygen carrier activity"/>
    <property type="evidence" value="ECO:0007669"/>
    <property type="project" value="InterPro"/>
</dbReference>
<dbReference type="AlphaFoldDB" id="A0A1I4E9R9"/>
<gene>
    <name evidence="6" type="ORF">SAMN02745775_11472</name>
</gene>
<dbReference type="PANTHER" id="PTHR47366">
    <property type="entry name" value="TWO-ON-TWO HEMOGLOBIN-3"/>
    <property type="match status" value="1"/>
</dbReference>
<accession>A0A1I4E9R9</accession>
<dbReference type="RefSeq" id="WP_217648839.1">
    <property type="nucleotide sequence ID" value="NZ_FOSQ01000014.1"/>
</dbReference>
<dbReference type="InterPro" id="IPR009050">
    <property type="entry name" value="Globin-like_sf"/>
</dbReference>
<keyword evidence="4" id="KW-0408">Iron</keyword>
<dbReference type="Pfam" id="PF01152">
    <property type="entry name" value="Bac_globin"/>
    <property type="match status" value="1"/>
</dbReference>
<dbReference type="STRING" id="1123062.SAMN02745775_11472"/>
<dbReference type="Gene3D" id="1.10.490.10">
    <property type="entry name" value="Globins"/>
    <property type="match status" value="1"/>
</dbReference>
<dbReference type="InterPro" id="IPR001486">
    <property type="entry name" value="Hemoglobin_trunc"/>
</dbReference>
<keyword evidence="3" id="KW-0479">Metal-binding</keyword>
<evidence type="ECO:0000256" key="3">
    <source>
        <dbReference type="ARBA" id="ARBA00022723"/>
    </source>
</evidence>
<dbReference type="InterPro" id="IPR012292">
    <property type="entry name" value="Globin/Proto"/>
</dbReference>
<dbReference type="GO" id="GO:0020037">
    <property type="term" value="F:heme binding"/>
    <property type="evidence" value="ECO:0007669"/>
    <property type="project" value="InterPro"/>
</dbReference>
<keyword evidence="1" id="KW-0813">Transport</keyword>
<evidence type="ECO:0000256" key="5">
    <source>
        <dbReference type="ARBA" id="ARBA00034496"/>
    </source>
</evidence>
<evidence type="ECO:0000313" key="7">
    <source>
        <dbReference type="Proteomes" id="UP000199473"/>
    </source>
</evidence>
<dbReference type="EMBL" id="FOSQ01000014">
    <property type="protein sequence ID" value="SFL01096.1"/>
    <property type="molecule type" value="Genomic_DNA"/>
</dbReference>
<name>A0A1I4E9R9_9PROT</name>
<comment type="similarity">
    <text evidence="5">Belongs to the truncated hemoglobin family. Group II subfamily.</text>
</comment>
<dbReference type="GO" id="GO:0046872">
    <property type="term" value="F:metal ion binding"/>
    <property type="evidence" value="ECO:0007669"/>
    <property type="project" value="UniProtKB-KW"/>
</dbReference>
<dbReference type="CDD" id="cd14773">
    <property type="entry name" value="TrHb2_PhHbO-like_O"/>
    <property type="match status" value="1"/>
</dbReference>
<protein>
    <submittedName>
        <fullName evidence="6">Hemoglobin</fullName>
    </submittedName>
</protein>
<evidence type="ECO:0000256" key="4">
    <source>
        <dbReference type="ARBA" id="ARBA00023004"/>
    </source>
</evidence>
<dbReference type="PANTHER" id="PTHR47366:SF1">
    <property type="entry name" value="TWO-ON-TWO HEMOGLOBIN-3"/>
    <property type="match status" value="1"/>
</dbReference>
<keyword evidence="7" id="KW-1185">Reference proteome</keyword>
<proteinExistence type="inferred from homology"/>
<evidence type="ECO:0000256" key="1">
    <source>
        <dbReference type="ARBA" id="ARBA00022448"/>
    </source>
</evidence>
<dbReference type="Proteomes" id="UP000199473">
    <property type="component" value="Unassembled WGS sequence"/>
</dbReference>
<evidence type="ECO:0000256" key="2">
    <source>
        <dbReference type="ARBA" id="ARBA00022617"/>
    </source>
</evidence>
<sequence length="136" mass="15224">MTADPVTSPQSPYALLGGEEGLRRLTRRFYALMDELPEAAACRAIHPESLEQAEQRFFEYLSFWFGGPPLFLQTRGAPMLRARHLHAPIAGPEIEGWIACFRQAWAEQVTDAALTDAVLPKVMAMALHMRNREDGA</sequence>
<dbReference type="InterPro" id="IPR044203">
    <property type="entry name" value="GlbO/GLB3-like"/>
</dbReference>